<dbReference type="PROSITE" id="PS51318">
    <property type="entry name" value="TAT"/>
    <property type="match status" value="1"/>
</dbReference>
<evidence type="ECO:0000313" key="3">
    <source>
        <dbReference type="Proteomes" id="UP000621210"/>
    </source>
</evidence>
<evidence type="ECO:0000256" key="1">
    <source>
        <dbReference type="SAM" id="SignalP"/>
    </source>
</evidence>
<reference evidence="2" key="1">
    <citation type="submission" date="2020-09" db="EMBL/GenBank/DDBJ databases">
        <title>Streptomyces grisecoloratus sp. nov., isolated from cotton soil.</title>
        <authorList>
            <person name="Xing L."/>
        </authorList>
    </citation>
    <scope>NUCLEOTIDE SEQUENCE</scope>
    <source>
        <strain evidence="2">TRM S81-3</strain>
    </source>
</reference>
<comment type="caution">
    <text evidence="2">The sequence shown here is derived from an EMBL/GenBank/DDBJ whole genome shotgun (WGS) entry which is preliminary data.</text>
</comment>
<dbReference type="InterPro" id="IPR006311">
    <property type="entry name" value="TAT_signal"/>
</dbReference>
<dbReference type="Proteomes" id="UP000621210">
    <property type="component" value="Unassembled WGS sequence"/>
</dbReference>
<name>A0A926QR66_9ACTN</name>
<feature type="signal peptide" evidence="1">
    <location>
        <begin position="1"/>
        <end position="27"/>
    </location>
</feature>
<gene>
    <name evidence="2" type="ORF">H0H10_14435</name>
</gene>
<dbReference type="EMBL" id="JACVQF010000187">
    <property type="protein sequence ID" value="MBD0420325.1"/>
    <property type="molecule type" value="Genomic_DNA"/>
</dbReference>
<reference evidence="2" key="2">
    <citation type="submission" date="2020-09" db="EMBL/GenBank/DDBJ databases">
        <authorList>
            <person name="Luo X."/>
        </authorList>
    </citation>
    <scope>NUCLEOTIDE SEQUENCE</scope>
    <source>
        <strain evidence="2">TRM S81-3</strain>
    </source>
</reference>
<evidence type="ECO:0000313" key="2">
    <source>
        <dbReference type="EMBL" id="MBD0420325.1"/>
    </source>
</evidence>
<feature type="chain" id="PRO_5036837013" description="SH3 domain-containing protein" evidence="1">
    <location>
        <begin position="28"/>
        <end position="123"/>
    </location>
</feature>
<proteinExistence type="predicted"/>
<dbReference type="AlphaFoldDB" id="A0A926QR66"/>
<accession>A0A926QR66</accession>
<protein>
    <recommendedName>
        <fullName evidence="4">SH3 domain-containing protein</fullName>
    </recommendedName>
</protein>
<sequence length="123" mass="13478">MRLRRSVLGATAAAVLGAGLAVAPASASTSAVTCSGWQNEGTFESYDQVKEDGRTAPIRTGPYGECAPVITLQGGYFVYIDCYVTNDYGNTWTYVSFKSVNERRYYGWIYDDHLVDGGSYERC</sequence>
<keyword evidence="1" id="KW-0732">Signal</keyword>
<organism evidence="2 3">
    <name type="scientific">Streptomyces griseicoloratus</name>
    <dbReference type="NCBI Taxonomy" id="2752516"/>
    <lineage>
        <taxon>Bacteria</taxon>
        <taxon>Bacillati</taxon>
        <taxon>Actinomycetota</taxon>
        <taxon>Actinomycetes</taxon>
        <taxon>Kitasatosporales</taxon>
        <taxon>Streptomycetaceae</taxon>
        <taxon>Streptomyces</taxon>
    </lineage>
</organism>
<dbReference type="RefSeq" id="WP_188181316.1">
    <property type="nucleotide sequence ID" value="NZ_JACVQF010000187.1"/>
</dbReference>
<evidence type="ECO:0008006" key="4">
    <source>
        <dbReference type="Google" id="ProtNLM"/>
    </source>
</evidence>
<keyword evidence="3" id="KW-1185">Reference proteome</keyword>